<evidence type="ECO:0000256" key="3">
    <source>
        <dbReference type="ARBA" id="ARBA00048615"/>
    </source>
</evidence>
<dbReference type="PANTHER" id="PTHR30524">
    <property type="entry name" value="MANNITOL-1-PHOSPHATE 5-DEHYDROGENASE"/>
    <property type="match status" value="1"/>
</dbReference>
<dbReference type="SUPFAM" id="SSF48179">
    <property type="entry name" value="6-phosphogluconate dehydrogenase C-terminal domain-like"/>
    <property type="match status" value="1"/>
</dbReference>
<dbReference type="Pfam" id="PF08125">
    <property type="entry name" value="Mannitol_dh_C"/>
    <property type="match status" value="1"/>
</dbReference>
<dbReference type="HAMAP" id="MF_00670">
    <property type="entry name" value="Altron_oxidoreduct"/>
    <property type="match status" value="1"/>
</dbReference>
<dbReference type="EMBL" id="LILD01000003">
    <property type="protein sequence ID" value="KOO36996.1"/>
    <property type="molecule type" value="Genomic_DNA"/>
</dbReference>
<feature type="domain" description="Mannitol dehydrogenase C-terminal" evidence="6">
    <location>
        <begin position="280"/>
        <end position="487"/>
    </location>
</feature>
<dbReference type="GO" id="GO:0019592">
    <property type="term" value="P:mannitol catabolic process"/>
    <property type="evidence" value="ECO:0007669"/>
    <property type="project" value="TreeGrafter"/>
</dbReference>
<accession>A0A0M0KDS9</accession>
<keyword evidence="2 4" id="KW-0520">NAD</keyword>
<dbReference type="GO" id="GO:0009026">
    <property type="term" value="F:tagaturonate reductase activity"/>
    <property type="evidence" value="ECO:0007669"/>
    <property type="project" value="UniProtKB-UniRule"/>
</dbReference>
<dbReference type="GO" id="GO:0005829">
    <property type="term" value="C:cytosol"/>
    <property type="evidence" value="ECO:0007669"/>
    <property type="project" value="TreeGrafter"/>
</dbReference>
<dbReference type="Pfam" id="PF01232">
    <property type="entry name" value="Mannitol_dh"/>
    <property type="match status" value="1"/>
</dbReference>
<comment type="catalytic activity">
    <reaction evidence="4">
        <text>D-altronate + NAD(+) = keto-D-tagaturonate + NADH + H(+)</text>
        <dbReference type="Rhea" id="RHEA:17813"/>
        <dbReference type="ChEBI" id="CHEBI:15378"/>
        <dbReference type="ChEBI" id="CHEBI:17360"/>
        <dbReference type="ChEBI" id="CHEBI:17886"/>
        <dbReference type="ChEBI" id="CHEBI:57540"/>
        <dbReference type="ChEBI" id="CHEBI:57945"/>
        <dbReference type="EC" id="1.1.1.58"/>
    </reaction>
</comment>
<dbReference type="GeneID" id="87596051"/>
<gene>
    <name evidence="4" type="primary">uxaB</name>
    <name evidence="7" type="ORF">AMD02_16590</name>
</gene>
<keyword evidence="1 4" id="KW-0560">Oxidoreductase</keyword>
<proteinExistence type="inferred from homology"/>
<evidence type="ECO:0000256" key="4">
    <source>
        <dbReference type="HAMAP-Rule" id="MF_00670"/>
    </source>
</evidence>
<evidence type="ECO:0000256" key="1">
    <source>
        <dbReference type="ARBA" id="ARBA00023002"/>
    </source>
</evidence>
<protein>
    <recommendedName>
        <fullName evidence="4">Altronate oxidoreductase</fullName>
        <ecNumber evidence="4">1.1.1.58</ecNumber>
    </recommendedName>
    <alternativeName>
        <fullName evidence="4">Tagaturonate dehydrogenase</fullName>
    </alternativeName>
    <alternativeName>
        <fullName evidence="4">Tagaturonate reductase</fullName>
    </alternativeName>
</protein>
<dbReference type="InterPro" id="IPR013118">
    <property type="entry name" value="Mannitol_DH_C"/>
</dbReference>
<evidence type="ECO:0000259" key="5">
    <source>
        <dbReference type="Pfam" id="PF01232"/>
    </source>
</evidence>
<dbReference type="EC" id="1.1.1.58" evidence="4"/>
<dbReference type="GO" id="GO:0019698">
    <property type="term" value="P:D-galacturonate catabolic process"/>
    <property type="evidence" value="ECO:0007669"/>
    <property type="project" value="TreeGrafter"/>
</dbReference>
<dbReference type="RefSeq" id="WP_053432206.1">
    <property type="nucleotide sequence ID" value="NZ_CP040441.1"/>
</dbReference>
<comment type="pathway">
    <text evidence="4">Carbohydrate metabolism; pentose and glucuronate interconversion.</text>
</comment>
<reference evidence="7" key="1">
    <citation type="submission" date="2015-08" db="EMBL/GenBank/DDBJ databases">
        <title>Complete DNA Sequence of Pseudomonas syringae pv. actinidiae, the Causal Agent of Kiwifruit Canker Disease.</title>
        <authorList>
            <person name="Rikkerink E.H.A."/>
            <person name="Fineran P.C."/>
        </authorList>
    </citation>
    <scope>NUCLEOTIDE SEQUENCE</scope>
    <source>
        <strain evidence="7">DSM 13666</strain>
    </source>
</reference>
<organism evidence="7">
    <name type="scientific">Halalkalibacterium halodurans</name>
    <name type="common">Bacillus halodurans</name>
    <dbReference type="NCBI Taxonomy" id="86665"/>
    <lineage>
        <taxon>Bacteria</taxon>
        <taxon>Bacillati</taxon>
        <taxon>Bacillota</taxon>
        <taxon>Bacilli</taxon>
        <taxon>Bacillales</taxon>
        <taxon>Bacillaceae</taxon>
        <taxon>Halalkalibacterium (ex Joshi et al. 2022)</taxon>
    </lineage>
</organism>
<comment type="caution">
    <text evidence="7">The sequence shown here is derived from an EMBL/GenBank/DDBJ whole genome shotgun (WGS) entry which is preliminary data.</text>
</comment>
<dbReference type="Gene3D" id="3.40.50.720">
    <property type="entry name" value="NAD(P)-binding Rossmann-like Domain"/>
    <property type="match status" value="1"/>
</dbReference>
<dbReference type="PATRIC" id="fig|136160.3.peg.4274"/>
<dbReference type="InterPro" id="IPR008927">
    <property type="entry name" value="6-PGluconate_DH-like_C_sf"/>
</dbReference>
<dbReference type="InterPro" id="IPR036291">
    <property type="entry name" value="NAD(P)-bd_dom_sf"/>
</dbReference>
<dbReference type="InterPro" id="IPR023668">
    <property type="entry name" value="Altronate_OxRdtase"/>
</dbReference>
<sequence>MEKLSHGLVTSRNMIRYESSQLPERVLQFGEGNFLRGFIDWMIQQMNKQNVFNGRVVVIQPTPHGKVVPKLQAQDSLYTVWLRGIADGETVDHHEVITSISRGINPYTNWKDVLEVAASPDISVVFSNTTEAGLTYLEEGYDKEKAPLSFPGKLAACLWHRYETLGRGEGSGLVIIPCELVEQNGKVLKELVCRYAKAWNFPQEFFTWLERENEFCHTLVDRIVPGFPSDTADECFERLGYEDILLTVAEPYHLFIIEGSERVRKLLPFNEAGLHVRWNHLEKHRNMKVRVLNGTHTFMFALSYLSGVDTVGEAMADEQLCSFIRKGLFEEILPCVDAPEQEVTAFVETVLERFENPFLQHRLTDIGLNAVNKFRTRLMPTFNDYVAQTGEAPTYLLFSLAALINYYRGVEEDGPFLIGRRREDPYLIRDDLKVIEAFKVGWQQVNTGKLSLAQLCENLLSKRELWGVDLSMERKVVDKVAESLQIIVEKGMRQAISGVLNQIGGNNHVHKQ</sequence>
<evidence type="ECO:0000256" key="2">
    <source>
        <dbReference type="ARBA" id="ARBA00023027"/>
    </source>
</evidence>
<dbReference type="AlphaFoldDB" id="A0A0M0KDS9"/>
<dbReference type="UniPathway" id="UPA00246"/>
<evidence type="ECO:0000313" key="7">
    <source>
        <dbReference type="EMBL" id="KOO36996.1"/>
    </source>
</evidence>
<dbReference type="SUPFAM" id="SSF51735">
    <property type="entry name" value="NAD(P)-binding Rossmann-fold domains"/>
    <property type="match status" value="1"/>
</dbReference>
<dbReference type="Gene3D" id="1.10.1040.10">
    <property type="entry name" value="N-(1-d-carboxylethyl)-l-norvaline Dehydrogenase, domain 2"/>
    <property type="match status" value="1"/>
</dbReference>
<dbReference type="InterPro" id="IPR013328">
    <property type="entry name" value="6PGD_dom2"/>
</dbReference>
<dbReference type="InterPro" id="IPR013131">
    <property type="entry name" value="Mannitol_DH_N"/>
</dbReference>
<dbReference type="NCBIfam" id="NF002969">
    <property type="entry name" value="PRK03643.1"/>
    <property type="match status" value="1"/>
</dbReference>
<evidence type="ECO:0000259" key="6">
    <source>
        <dbReference type="Pfam" id="PF08125"/>
    </source>
</evidence>
<dbReference type="GO" id="GO:0008926">
    <property type="term" value="F:mannitol-1-phosphate 5-dehydrogenase activity"/>
    <property type="evidence" value="ECO:0007669"/>
    <property type="project" value="UniProtKB-EC"/>
</dbReference>
<feature type="domain" description="Mannitol dehydrogenase N-terminal" evidence="5">
    <location>
        <begin position="25"/>
        <end position="266"/>
    </location>
</feature>
<dbReference type="PANTHER" id="PTHR30524:SF0">
    <property type="entry name" value="ALTRONATE OXIDOREDUCTASE-RELATED"/>
    <property type="match status" value="1"/>
</dbReference>
<comment type="catalytic activity">
    <reaction evidence="3">
        <text>D-mannitol 1-phosphate + NAD(+) = beta-D-fructose 6-phosphate + NADH + H(+)</text>
        <dbReference type="Rhea" id="RHEA:19661"/>
        <dbReference type="ChEBI" id="CHEBI:15378"/>
        <dbReference type="ChEBI" id="CHEBI:57540"/>
        <dbReference type="ChEBI" id="CHEBI:57634"/>
        <dbReference type="ChEBI" id="CHEBI:57945"/>
        <dbReference type="ChEBI" id="CHEBI:61381"/>
        <dbReference type="EC" id="1.1.1.17"/>
    </reaction>
</comment>
<comment type="similarity">
    <text evidence="4">Belongs to the mannitol dehydrogenase family. UxaB subfamily.</text>
</comment>
<feature type="binding site" evidence="4">
    <location>
        <begin position="26"/>
        <end position="37"/>
    </location>
    <ligand>
        <name>NAD(+)</name>
        <dbReference type="ChEBI" id="CHEBI:57540"/>
    </ligand>
</feature>
<name>A0A0M0KDS9_ALKHA</name>